<evidence type="ECO:0000313" key="1">
    <source>
        <dbReference type="EMBL" id="VUZ42405.1"/>
    </source>
</evidence>
<protein>
    <submittedName>
        <fullName evidence="1">Uncharacterized protein</fullName>
    </submittedName>
</protein>
<dbReference type="EMBL" id="CABIJS010000088">
    <property type="protein sequence ID" value="VUZ42405.1"/>
    <property type="molecule type" value="Genomic_DNA"/>
</dbReference>
<dbReference type="Proteomes" id="UP000321570">
    <property type="component" value="Unassembled WGS sequence"/>
</dbReference>
<reference evidence="1 2" key="1">
    <citation type="submission" date="2019-07" db="EMBL/GenBank/DDBJ databases">
        <authorList>
            <person name="Jastrzebski P J."/>
            <person name="Paukszto L."/>
            <person name="Jastrzebski P J."/>
        </authorList>
    </citation>
    <scope>NUCLEOTIDE SEQUENCE [LARGE SCALE GENOMIC DNA]</scope>
    <source>
        <strain evidence="1 2">WMS-il1</strain>
    </source>
</reference>
<dbReference type="AlphaFoldDB" id="A0A564Y530"/>
<name>A0A564Y530_HYMDI</name>
<keyword evidence="2" id="KW-1185">Reference proteome</keyword>
<proteinExistence type="predicted"/>
<gene>
    <name evidence="1" type="ORF">WMSIL1_LOCUS2889</name>
</gene>
<sequence length="94" mass="10413">MTHKSCLTCLNAPINFHSFYNRLVSYKSTPALMLTRGLSQVTHIKLSLLSRQRQRTLVSMDSYTSCPSPLFLSTLLSLPLSLLLVVASLNTSLA</sequence>
<accession>A0A564Y530</accession>
<organism evidence="1 2">
    <name type="scientific">Hymenolepis diminuta</name>
    <name type="common">Rat tapeworm</name>
    <dbReference type="NCBI Taxonomy" id="6216"/>
    <lineage>
        <taxon>Eukaryota</taxon>
        <taxon>Metazoa</taxon>
        <taxon>Spiralia</taxon>
        <taxon>Lophotrochozoa</taxon>
        <taxon>Platyhelminthes</taxon>
        <taxon>Cestoda</taxon>
        <taxon>Eucestoda</taxon>
        <taxon>Cyclophyllidea</taxon>
        <taxon>Hymenolepididae</taxon>
        <taxon>Hymenolepis</taxon>
    </lineage>
</organism>
<evidence type="ECO:0000313" key="2">
    <source>
        <dbReference type="Proteomes" id="UP000321570"/>
    </source>
</evidence>